<dbReference type="RefSeq" id="WP_112089932.1">
    <property type="nucleotide sequence ID" value="NZ_PRLD01000001.1"/>
</dbReference>
<evidence type="ECO:0000313" key="1">
    <source>
        <dbReference type="EMBL" id="RAW60708.1"/>
    </source>
</evidence>
<dbReference type="EMBL" id="PRLD01000001">
    <property type="protein sequence ID" value="RAW60708.1"/>
    <property type="molecule type" value="Genomic_DNA"/>
</dbReference>
<comment type="caution">
    <text evidence="1">The sequence shown here is derived from an EMBL/GenBank/DDBJ whole genome shotgun (WGS) entry which is preliminary data.</text>
</comment>
<organism evidence="1 2">
    <name type="scientific">Faecalibacterium prausnitzii</name>
    <dbReference type="NCBI Taxonomy" id="853"/>
    <lineage>
        <taxon>Bacteria</taxon>
        <taxon>Bacillati</taxon>
        <taxon>Bacillota</taxon>
        <taxon>Clostridia</taxon>
        <taxon>Eubacteriales</taxon>
        <taxon>Oscillospiraceae</taxon>
        <taxon>Faecalibacterium</taxon>
    </lineage>
</organism>
<protein>
    <recommendedName>
        <fullName evidence="3">Baseplate protein J-like domain-containing protein</fullName>
    </recommendedName>
</protein>
<gene>
    <name evidence="1" type="ORF">C4N24_00965</name>
</gene>
<name>A0A329UJ14_9FIRM</name>
<accession>A0A329UJ14</accession>
<proteinExistence type="predicted"/>
<evidence type="ECO:0000313" key="2">
    <source>
        <dbReference type="Proteomes" id="UP000251281"/>
    </source>
</evidence>
<dbReference type="AlphaFoldDB" id="A0A329UJ14"/>
<dbReference type="Proteomes" id="UP000251281">
    <property type="component" value="Unassembled WGS sequence"/>
</dbReference>
<evidence type="ECO:0008006" key="3">
    <source>
        <dbReference type="Google" id="ProtNLM"/>
    </source>
</evidence>
<sequence>MSDYGVTDKGFQMRRLDEIYTDICKRFKDEVGVDPSENPQSVMNILFTIFADAPAELWEAYAAAYQQLFPNTACGVALDNVMQVGGVSRIGQAKTKYFISCTGQEGTVIPVGALIQSSSRPQRTFQAVSASIISSANWRKLAIRPIESIAGTFTFDFGVSRNATSGEVGTYAESSSVTKKMTVSSYDDAYSQMLAAVKSFDALVKLGITVSDETDDQGEHSIVLTASGAADSFSATLCKYITVTEVTSNIQFESAEYGSYVLAEGVITQIVTTVDGWTACTNDITPIKGRLTQTDAEARTSYTNRVASRGTGTVASIVSLLYSDVEGVTFAAGYENYNDTTDAEGRPPHSIEIVVQGGTDEDVANIIWKNKAGGIRAYGKHYAYATDVNGNRQYLEFTRVNDVYLLLSITVTSSGGLDDDYVARIKSLLMEENLSAGATIRLQKFIRPIMENVSGVDYIEIRGLLSEKPEIETVADSSMLTGIVPVQINQQPIISMSGIRVVKA</sequence>
<reference evidence="1 2" key="1">
    <citation type="submission" date="2018-02" db="EMBL/GenBank/DDBJ databases">
        <title>Complete genome sequencing of Faecalibacterium prausnitzii strains isolated from the human gut.</title>
        <authorList>
            <person name="Fitzgerald B.C."/>
            <person name="Shkoporov A.N."/>
            <person name="Ross P.R."/>
            <person name="Hill C."/>
        </authorList>
    </citation>
    <scope>NUCLEOTIDE SEQUENCE [LARGE SCALE GENOMIC DNA]</scope>
    <source>
        <strain evidence="1 2">APC923/51-1</strain>
    </source>
</reference>